<dbReference type="Gene3D" id="3.40.250.10">
    <property type="entry name" value="Rhodanese-like domain"/>
    <property type="match status" value="1"/>
</dbReference>
<name>A0ABU9LVP1_9BACT</name>
<keyword evidence="3" id="KW-1185">Reference proteome</keyword>
<sequence length="111" mass="12326">MFEVSKTDSTYKNLSSEQFAEGLQDGRAVLLDVRRREEFAQGHLRGARHIEVTSPDFAQRVANLDSTRPTYVYCRSGARSATAAKQLKAAGFGQVFNLAGGMLDWPFPVTR</sequence>
<reference evidence="2 3" key="1">
    <citation type="journal article" date="2018" name="Arch. Microbiol.">
        <title>Hymenobacter segetis sp. nov., isolated from soil.</title>
        <authorList>
            <person name="Ten L.N."/>
            <person name="Lim S.J."/>
            <person name="Kim B.O."/>
            <person name="Kang I.K."/>
            <person name="Jung H.Y."/>
        </authorList>
    </citation>
    <scope>NUCLEOTIDE SEQUENCE [LARGE SCALE GENOMIC DNA]</scope>
    <source>
        <strain evidence="2 3">S7-3-11</strain>
    </source>
</reference>
<evidence type="ECO:0000259" key="1">
    <source>
        <dbReference type="PROSITE" id="PS50206"/>
    </source>
</evidence>
<dbReference type="Proteomes" id="UP001479606">
    <property type="component" value="Unassembled WGS sequence"/>
</dbReference>
<dbReference type="InterPro" id="IPR001763">
    <property type="entry name" value="Rhodanese-like_dom"/>
</dbReference>
<dbReference type="InterPro" id="IPR036873">
    <property type="entry name" value="Rhodanese-like_dom_sf"/>
</dbReference>
<dbReference type="InterPro" id="IPR050229">
    <property type="entry name" value="GlpE_sulfurtransferase"/>
</dbReference>
<dbReference type="PANTHER" id="PTHR43031:SF18">
    <property type="entry name" value="RHODANESE-RELATED SULFURTRANSFERASES"/>
    <property type="match status" value="1"/>
</dbReference>
<dbReference type="SMART" id="SM00450">
    <property type="entry name" value="RHOD"/>
    <property type="match status" value="1"/>
</dbReference>
<dbReference type="SUPFAM" id="SSF52821">
    <property type="entry name" value="Rhodanese/Cell cycle control phosphatase"/>
    <property type="match status" value="1"/>
</dbReference>
<dbReference type="Pfam" id="PF00581">
    <property type="entry name" value="Rhodanese"/>
    <property type="match status" value="1"/>
</dbReference>
<dbReference type="RefSeq" id="WP_342298175.1">
    <property type="nucleotide sequence ID" value="NZ_JBCEVZ010000023.1"/>
</dbReference>
<proteinExistence type="predicted"/>
<evidence type="ECO:0000313" key="3">
    <source>
        <dbReference type="Proteomes" id="UP001479606"/>
    </source>
</evidence>
<dbReference type="PANTHER" id="PTHR43031">
    <property type="entry name" value="FAD-DEPENDENT OXIDOREDUCTASE"/>
    <property type="match status" value="1"/>
</dbReference>
<organism evidence="2 3">
    <name type="scientific">Hymenobacter segetis</name>
    <dbReference type="NCBI Taxonomy" id="2025509"/>
    <lineage>
        <taxon>Bacteria</taxon>
        <taxon>Pseudomonadati</taxon>
        <taxon>Bacteroidota</taxon>
        <taxon>Cytophagia</taxon>
        <taxon>Cytophagales</taxon>
        <taxon>Hymenobacteraceae</taxon>
        <taxon>Hymenobacter</taxon>
    </lineage>
</organism>
<feature type="domain" description="Rhodanese" evidence="1">
    <location>
        <begin position="24"/>
        <end position="111"/>
    </location>
</feature>
<accession>A0ABU9LVP1</accession>
<evidence type="ECO:0000313" key="2">
    <source>
        <dbReference type="EMBL" id="MEL5994797.1"/>
    </source>
</evidence>
<protein>
    <submittedName>
        <fullName evidence="2">Rhodanese-like domain-containing protein</fullName>
    </submittedName>
</protein>
<dbReference type="EMBL" id="JBCEVZ010000023">
    <property type="protein sequence ID" value="MEL5994797.1"/>
    <property type="molecule type" value="Genomic_DNA"/>
</dbReference>
<gene>
    <name evidence="2" type="ORF">AAFH49_11310</name>
</gene>
<comment type="caution">
    <text evidence="2">The sequence shown here is derived from an EMBL/GenBank/DDBJ whole genome shotgun (WGS) entry which is preliminary data.</text>
</comment>
<dbReference type="CDD" id="cd00158">
    <property type="entry name" value="RHOD"/>
    <property type="match status" value="1"/>
</dbReference>
<dbReference type="PROSITE" id="PS50206">
    <property type="entry name" value="RHODANESE_3"/>
    <property type="match status" value="1"/>
</dbReference>